<reference evidence="3" key="1">
    <citation type="journal article" date="2019" name="Int. J. Syst. Evol. Microbiol.">
        <title>The Global Catalogue of Microorganisms (GCM) 10K type strain sequencing project: providing services to taxonomists for standard genome sequencing and annotation.</title>
        <authorList>
            <consortium name="The Broad Institute Genomics Platform"/>
            <consortium name="The Broad Institute Genome Sequencing Center for Infectious Disease"/>
            <person name="Wu L."/>
            <person name="Ma J."/>
        </authorList>
    </citation>
    <scope>NUCLEOTIDE SEQUENCE [LARGE SCALE GENOMIC DNA]</scope>
    <source>
        <strain evidence="3">JCM 18303</strain>
    </source>
</reference>
<dbReference type="SUPFAM" id="SSF54637">
    <property type="entry name" value="Thioesterase/thiol ester dehydrase-isomerase"/>
    <property type="match status" value="1"/>
</dbReference>
<organism evidence="2 3">
    <name type="scientific">Pseudonocardia eucalypti</name>
    <dbReference type="NCBI Taxonomy" id="648755"/>
    <lineage>
        <taxon>Bacteria</taxon>
        <taxon>Bacillati</taxon>
        <taxon>Actinomycetota</taxon>
        <taxon>Actinomycetes</taxon>
        <taxon>Pseudonocardiales</taxon>
        <taxon>Pseudonocardiaceae</taxon>
        <taxon>Pseudonocardia</taxon>
    </lineage>
</organism>
<dbReference type="Proteomes" id="UP001428817">
    <property type="component" value="Unassembled WGS sequence"/>
</dbReference>
<dbReference type="Gene3D" id="3.10.129.10">
    <property type="entry name" value="Hotdog Thioesterase"/>
    <property type="match status" value="1"/>
</dbReference>
<dbReference type="EMBL" id="BAABJP010000063">
    <property type="protein sequence ID" value="GAA5175075.1"/>
    <property type="molecule type" value="Genomic_DNA"/>
</dbReference>
<keyword evidence="3" id="KW-1185">Reference proteome</keyword>
<evidence type="ECO:0000313" key="3">
    <source>
        <dbReference type="Proteomes" id="UP001428817"/>
    </source>
</evidence>
<dbReference type="Pfam" id="PF22636">
    <property type="entry name" value="FlK"/>
    <property type="match status" value="1"/>
</dbReference>
<protein>
    <recommendedName>
        <fullName evidence="1">Fluoroacetyl-CoA-specific thioesterase-like domain-containing protein</fullName>
    </recommendedName>
</protein>
<dbReference type="PIRSF" id="PIRSF014972">
    <property type="entry name" value="FlK"/>
    <property type="match status" value="1"/>
</dbReference>
<dbReference type="InterPro" id="IPR025540">
    <property type="entry name" value="FlK"/>
</dbReference>
<dbReference type="PANTHER" id="PTHR36934:SF1">
    <property type="entry name" value="THIOESTERASE DOMAIN-CONTAINING PROTEIN"/>
    <property type="match status" value="1"/>
</dbReference>
<feature type="domain" description="Fluoroacetyl-CoA-specific thioesterase-like" evidence="1">
    <location>
        <begin position="36"/>
        <end position="124"/>
    </location>
</feature>
<name>A0ABP9RCG3_9PSEU</name>
<dbReference type="InterPro" id="IPR054485">
    <property type="entry name" value="FlK-like_dom"/>
</dbReference>
<dbReference type="PANTHER" id="PTHR36934">
    <property type="entry name" value="BLR0278 PROTEIN"/>
    <property type="match status" value="1"/>
</dbReference>
<accession>A0ABP9RCG3</accession>
<proteinExistence type="predicted"/>
<dbReference type="InterPro" id="IPR029069">
    <property type="entry name" value="HotDog_dom_sf"/>
</dbReference>
<dbReference type="RefSeq" id="WP_185063195.1">
    <property type="nucleotide sequence ID" value="NZ_BAABJP010000063.1"/>
</dbReference>
<sequence>MVNGLAVGVEHTVTYRVGERHMVRRLLPEVDEFVRKPEVMASGWLVGVCEWPAMAALRAYLTDAECSLGARIEISHLAPVPTGATLSATARCVEVAGRYSEWSVRAWDDRELVAAGVLGFVVVDLAAFIRGRLAPKLTSLRERERAVA</sequence>
<gene>
    <name evidence="2" type="ORF">GCM10023321_80340</name>
</gene>
<evidence type="ECO:0000259" key="1">
    <source>
        <dbReference type="Pfam" id="PF22636"/>
    </source>
</evidence>
<evidence type="ECO:0000313" key="2">
    <source>
        <dbReference type="EMBL" id="GAA5175075.1"/>
    </source>
</evidence>
<comment type="caution">
    <text evidence="2">The sequence shown here is derived from an EMBL/GenBank/DDBJ whole genome shotgun (WGS) entry which is preliminary data.</text>
</comment>